<organism evidence="3 4">
    <name type="scientific">Amycolatopsis balhimycina DSM 5908</name>
    <dbReference type="NCBI Taxonomy" id="1081091"/>
    <lineage>
        <taxon>Bacteria</taxon>
        <taxon>Bacillati</taxon>
        <taxon>Actinomycetota</taxon>
        <taxon>Actinomycetes</taxon>
        <taxon>Pseudonocardiales</taxon>
        <taxon>Pseudonocardiaceae</taxon>
        <taxon>Amycolatopsis</taxon>
    </lineage>
</organism>
<dbReference type="RefSeq" id="WP_020639926.1">
    <property type="nucleotide sequence ID" value="NZ_QHHU01000026.1"/>
</dbReference>
<dbReference type="SUPFAM" id="SSF53474">
    <property type="entry name" value="alpha/beta-Hydrolases"/>
    <property type="match status" value="1"/>
</dbReference>
<dbReference type="EMBL" id="QHHU01000026">
    <property type="protein sequence ID" value="RSM43222.1"/>
    <property type="molecule type" value="Genomic_DNA"/>
</dbReference>
<reference evidence="3 4" key="1">
    <citation type="submission" date="2018-05" db="EMBL/GenBank/DDBJ databases">
        <title>Evolution of GPA BGCs.</title>
        <authorList>
            <person name="Waglechner N."/>
            <person name="Wright G.D."/>
        </authorList>
    </citation>
    <scope>NUCLEOTIDE SEQUENCE [LARGE SCALE GENOMIC DNA]</scope>
    <source>
        <strain evidence="3 4">DSM 5908</strain>
    </source>
</reference>
<dbReference type="OrthoDB" id="5243890at2"/>
<keyword evidence="1" id="KW-0732">Signal</keyword>
<keyword evidence="4" id="KW-1185">Reference proteome</keyword>
<dbReference type="AlphaFoldDB" id="A0A428WJL9"/>
<sequence>MTVPRRRFLALGAAGAAGVGLSLLGAGQTPAAAGTRGTAPTTRFAIGVRQYNWTRGSRKLTTYVYYPAKGAPGGTPVTNAPVADGVFPACEYTHGYGANPQGAAQSFIRPMAAAGFIVPAPYFANPNIGDAYNGNLPKDVSEILTKIAALNTATGDPLAGHVNTAAGFGVSGHSMGGMTTHGLLTAWPDARITAAIPMSTVDMGNPGGTVHAKVLFLHGDKDPTCPISSARQAYRELSSPKAFLTFRGANHGGYLTDARAATTFVDWMRWGLYGDIAARDRLRGDASSGTTTWEAAL</sequence>
<dbReference type="GO" id="GO:0016787">
    <property type="term" value="F:hydrolase activity"/>
    <property type="evidence" value="ECO:0007669"/>
    <property type="project" value="UniProtKB-KW"/>
</dbReference>
<keyword evidence="3" id="KW-0378">Hydrolase</keyword>
<dbReference type="InterPro" id="IPR029058">
    <property type="entry name" value="AB_hydrolase_fold"/>
</dbReference>
<feature type="domain" description="PET hydrolase/cutinase-like" evidence="2">
    <location>
        <begin position="140"/>
        <end position="269"/>
    </location>
</feature>
<comment type="caution">
    <text evidence="3">The sequence shown here is derived from an EMBL/GenBank/DDBJ whole genome shotgun (WGS) entry which is preliminary data.</text>
</comment>
<evidence type="ECO:0000256" key="1">
    <source>
        <dbReference type="SAM" id="SignalP"/>
    </source>
</evidence>
<feature type="chain" id="PRO_5039168490" evidence="1">
    <location>
        <begin position="32"/>
        <end position="297"/>
    </location>
</feature>
<gene>
    <name evidence="3" type="ORF">DMA12_20005</name>
</gene>
<protein>
    <submittedName>
        <fullName evidence="3">Alpha/beta hydrolase</fullName>
    </submittedName>
</protein>
<name>A0A428WJL9_AMYBA</name>
<proteinExistence type="predicted"/>
<dbReference type="InterPro" id="IPR006311">
    <property type="entry name" value="TAT_signal"/>
</dbReference>
<dbReference type="Gene3D" id="3.40.50.1820">
    <property type="entry name" value="alpha/beta hydrolase"/>
    <property type="match status" value="1"/>
</dbReference>
<dbReference type="Pfam" id="PF12740">
    <property type="entry name" value="PETase"/>
    <property type="match status" value="1"/>
</dbReference>
<evidence type="ECO:0000259" key="2">
    <source>
        <dbReference type="Pfam" id="PF12740"/>
    </source>
</evidence>
<evidence type="ECO:0000313" key="4">
    <source>
        <dbReference type="Proteomes" id="UP000286716"/>
    </source>
</evidence>
<accession>A0A428WJL9</accession>
<dbReference type="InterPro" id="IPR041127">
    <property type="entry name" value="PET_hydrolase/cutinase-like"/>
</dbReference>
<dbReference type="Proteomes" id="UP000286716">
    <property type="component" value="Unassembled WGS sequence"/>
</dbReference>
<feature type="signal peptide" evidence="1">
    <location>
        <begin position="1"/>
        <end position="31"/>
    </location>
</feature>
<evidence type="ECO:0000313" key="3">
    <source>
        <dbReference type="EMBL" id="RSM43222.1"/>
    </source>
</evidence>
<dbReference type="PROSITE" id="PS51318">
    <property type="entry name" value="TAT"/>
    <property type="match status" value="1"/>
</dbReference>